<keyword evidence="2" id="KW-1185">Reference proteome</keyword>
<dbReference type="AlphaFoldDB" id="A0A0G4KIP5"/>
<protein>
    <submittedName>
        <fullName evidence="1">Uncharacterized protein</fullName>
    </submittedName>
</protein>
<gene>
    <name evidence="1" type="ORF">BN1708_009551</name>
</gene>
<proteinExistence type="predicted"/>
<sequence>ASTLPPPPPPPPPLGEPFKTTSTVHRLLLLDVFCSTNDVFQSSAHSKKQHSLPFHPKTNLVAKHRPHPLLSPSFAPPPGIAILLDSPTTRHPYDPSLPSSFPPWPKPLNLLSRSPTPRRSANAVLVDSASLGSEDQLPLKGTACLVWGLEVRKRYRHRPLPYPPRPSALRGWSNLACRQKFRAGSLPLPGLVNNPPGLYFLPVSADLPRRT</sequence>
<feature type="non-terminal residue" evidence="1">
    <location>
        <position position="1"/>
    </location>
</feature>
<dbReference type="EMBL" id="CVQH01001336">
    <property type="protein sequence ID" value="CRK00447.1"/>
    <property type="molecule type" value="Genomic_DNA"/>
</dbReference>
<name>A0A0G4KIP5_VERLO</name>
<reference evidence="1 2" key="1">
    <citation type="submission" date="2015-05" db="EMBL/GenBank/DDBJ databases">
        <authorList>
            <person name="Wang D.B."/>
            <person name="Wang M."/>
        </authorList>
    </citation>
    <scope>NUCLEOTIDE SEQUENCE [LARGE SCALE GENOMIC DNA]</scope>
    <source>
        <strain evidence="1">VL1</strain>
    </source>
</reference>
<evidence type="ECO:0000313" key="1">
    <source>
        <dbReference type="EMBL" id="CRK00447.1"/>
    </source>
</evidence>
<evidence type="ECO:0000313" key="2">
    <source>
        <dbReference type="Proteomes" id="UP000044602"/>
    </source>
</evidence>
<dbReference type="Proteomes" id="UP000044602">
    <property type="component" value="Unassembled WGS sequence"/>
</dbReference>
<accession>A0A0G4KIP5</accession>
<organism evidence="1 2">
    <name type="scientific">Verticillium longisporum</name>
    <name type="common">Verticillium dahliae var. longisporum</name>
    <dbReference type="NCBI Taxonomy" id="100787"/>
    <lineage>
        <taxon>Eukaryota</taxon>
        <taxon>Fungi</taxon>
        <taxon>Dikarya</taxon>
        <taxon>Ascomycota</taxon>
        <taxon>Pezizomycotina</taxon>
        <taxon>Sordariomycetes</taxon>
        <taxon>Hypocreomycetidae</taxon>
        <taxon>Glomerellales</taxon>
        <taxon>Plectosphaerellaceae</taxon>
        <taxon>Verticillium</taxon>
    </lineage>
</organism>